<organism evidence="2">
    <name type="scientific">Halobacterium sp. NMX12-1</name>
    <dbReference type="NCBI Taxonomy" id="3166650"/>
    <lineage>
        <taxon>Archaea</taxon>
        <taxon>Methanobacteriati</taxon>
        <taxon>Methanobacteriota</taxon>
        <taxon>Stenosarchaea group</taxon>
        <taxon>Halobacteria</taxon>
        <taxon>Halobacteriales</taxon>
        <taxon>Halobacteriaceae</taxon>
        <taxon>Halobacterium</taxon>
    </lineage>
</organism>
<dbReference type="RefSeq" id="WP_353635560.1">
    <property type="nucleotide sequence ID" value="NZ_CP159206.1"/>
</dbReference>
<name>A0AAU8CJI2_9EURY</name>
<sequence length="129" mass="14611">MSGFDLGESAEDADDDPAEQEPTEDPEQTEAPAEDATSEEEEEVNPKEEPQFGTEDVRQYSTYPREDTLEEFQRVDTAEVQPFLVSEGVKNVETREIHDALYRMAIENPERLGELIMEGRGLDADDEEN</sequence>
<dbReference type="Pfam" id="PF25925">
    <property type="entry name" value="DUF7970"/>
    <property type="match status" value="1"/>
</dbReference>
<gene>
    <name evidence="2" type="ORF">ABSL23_17030</name>
</gene>
<dbReference type="InterPro" id="IPR058276">
    <property type="entry name" value="DUF7970"/>
</dbReference>
<feature type="region of interest" description="Disordered" evidence="1">
    <location>
        <begin position="1"/>
        <end position="87"/>
    </location>
</feature>
<protein>
    <submittedName>
        <fullName evidence="2">Uncharacterized protein</fullName>
    </submittedName>
</protein>
<evidence type="ECO:0000313" key="2">
    <source>
        <dbReference type="EMBL" id="XCF18272.1"/>
    </source>
</evidence>
<reference evidence="2" key="1">
    <citation type="submission" date="2024-06" db="EMBL/GenBank/DDBJ databases">
        <title>Genome Sequence of an extremely halophilic archaeon isolated from Permian era halite, Salado Formation, Carlsbad, New Mexico: Halobacterium sp. strain NMX12-1.</title>
        <authorList>
            <person name="Sotoa L."/>
            <person name="DasSarma P."/>
            <person name="Anton B.P."/>
            <person name="Vincze T."/>
            <person name="Verma I."/>
            <person name="Eralp B."/>
            <person name="Powers D.W."/>
            <person name="Dozier B.L."/>
            <person name="Roberts R.J."/>
            <person name="DasSarma S."/>
        </authorList>
    </citation>
    <scope>NUCLEOTIDE SEQUENCE</scope>
    <source>
        <strain evidence="2">NMX12-1</strain>
        <plasmid evidence="2">pNMX12-1_119</plasmid>
    </source>
</reference>
<geneLocation type="plasmid" evidence="2">
    <name>pNMX12-1_119</name>
</geneLocation>
<evidence type="ECO:0000256" key="1">
    <source>
        <dbReference type="SAM" id="MobiDB-lite"/>
    </source>
</evidence>
<proteinExistence type="predicted"/>
<dbReference type="EMBL" id="CP159206">
    <property type="protein sequence ID" value="XCF18272.1"/>
    <property type="molecule type" value="Genomic_DNA"/>
</dbReference>
<feature type="compositionally biased region" description="Acidic residues" evidence="1">
    <location>
        <begin position="8"/>
        <end position="43"/>
    </location>
</feature>
<accession>A0AAU8CJI2</accession>
<keyword evidence="2" id="KW-0614">Plasmid</keyword>
<dbReference type="GeneID" id="91110889"/>
<dbReference type="AlphaFoldDB" id="A0AAU8CJI2"/>
<dbReference type="KEGG" id="hanx:ABSL23_17030"/>
<feature type="compositionally biased region" description="Basic and acidic residues" evidence="1">
    <location>
        <begin position="44"/>
        <end position="77"/>
    </location>
</feature>